<gene>
    <name evidence="2" type="ORF">GCM10022252_06000</name>
</gene>
<comment type="caution">
    <text evidence="2">The sequence shown here is derived from an EMBL/GenBank/DDBJ whole genome shotgun (WGS) entry which is preliminary data.</text>
</comment>
<dbReference type="Proteomes" id="UP001501251">
    <property type="component" value="Unassembled WGS sequence"/>
</dbReference>
<accession>A0ABP8AC61</accession>
<evidence type="ECO:0000313" key="3">
    <source>
        <dbReference type="Proteomes" id="UP001501251"/>
    </source>
</evidence>
<feature type="compositionally biased region" description="Basic and acidic residues" evidence="1">
    <location>
        <begin position="27"/>
        <end position="48"/>
    </location>
</feature>
<sequence length="102" mass="11119">MPETGATDSGFPADPDAEPNAGDEGDVPERKVQEREGARRERGQKRAEAPACCRTGPPETAPFEGRGQRVIWVLTFFTNYQCLRPMRSSPSLERVSAPVGTS</sequence>
<proteinExistence type="predicted"/>
<feature type="compositionally biased region" description="Acidic residues" evidence="1">
    <location>
        <begin position="15"/>
        <end position="26"/>
    </location>
</feature>
<protein>
    <submittedName>
        <fullName evidence="2">Uncharacterized protein</fullName>
    </submittedName>
</protein>
<feature type="region of interest" description="Disordered" evidence="1">
    <location>
        <begin position="1"/>
        <end position="63"/>
    </location>
</feature>
<evidence type="ECO:0000256" key="1">
    <source>
        <dbReference type="SAM" id="MobiDB-lite"/>
    </source>
</evidence>
<keyword evidence="3" id="KW-1185">Reference proteome</keyword>
<evidence type="ECO:0000313" key="2">
    <source>
        <dbReference type="EMBL" id="GAA4181503.1"/>
    </source>
</evidence>
<organism evidence="2 3">
    <name type="scientific">Streptosporangium oxazolinicum</name>
    <dbReference type="NCBI Taxonomy" id="909287"/>
    <lineage>
        <taxon>Bacteria</taxon>
        <taxon>Bacillati</taxon>
        <taxon>Actinomycetota</taxon>
        <taxon>Actinomycetes</taxon>
        <taxon>Streptosporangiales</taxon>
        <taxon>Streptosporangiaceae</taxon>
        <taxon>Streptosporangium</taxon>
    </lineage>
</organism>
<dbReference type="EMBL" id="BAABAQ010000001">
    <property type="protein sequence ID" value="GAA4181503.1"/>
    <property type="molecule type" value="Genomic_DNA"/>
</dbReference>
<name>A0ABP8AC61_9ACTN</name>
<reference evidence="3" key="1">
    <citation type="journal article" date="2019" name="Int. J. Syst. Evol. Microbiol.">
        <title>The Global Catalogue of Microorganisms (GCM) 10K type strain sequencing project: providing services to taxonomists for standard genome sequencing and annotation.</title>
        <authorList>
            <consortium name="The Broad Institute Genomics Platform"/>
            <consortium name="The Broad Institute Genome Sequencing Center for Infectious Disease"/>
            <person name="Wu L."/>
            <person name="Ma J."/>
        </authorList>
    </citation>
    <scope>NUCLEOTIDE SEQUENCE [LARGE SCALE GENOMIC DNA]</scope>
    <source>
        <strain evidence="3">JCM 17388</strain>
    </source>
</reference>